<evidence type="ECO:0000259" key="2">
    <source>
        <dbReference type="Pfam" id="PF01035"/>
    </source>
</evidence>
<dbReference type="AlphaFoldDB" id="A0A366CUA2"/>
<dbReference type="CDD" id="cd06445">
    <property type="entry name" value="ATase"/>
    <property type="match status" value="1"/>
</dbReference>
<evidence type="ECO:0000313" key="4">
    <source>
        <dbReference type="Proteomes" id="UP000252086"/>
    </source>
</evidence>
<accession>A0A366CUA2</accession>
<dbReference type="GO" id="GO:0006281">
    <property type="term" value="P:DNA repair"/>
    <property type="evidence" value="ECO:0007669"/>
    <property type="project" value="InterPro"/>
</dbReference>
<dbReference type="PANTHER" id="PTHR42942">
    <property type="entry name" value="6-O-METHYLGUANINE DNA METHYLTRANSFERASE"/>
    <property type="match status" value="1"/>
</dbReference>
<dbReference type="InterPro" id="IPR052520">
    <property type="entry name" value="ATL_DNA_repair"/>
</dbReference>
<name>A0A366CUA2_9GAMM</name>
<dbReference type="Pfam" id="PF01035">
    <property type="entry name" value="DNA_binding_1"/>
    <property type="match status" value="1"/>
</dbReference>
<dbReference type="InterPro" id="IPR036217">
    <property type="entry name" value="MethylDNA_cys_MeTrfase_DNAb"/>
</dbReference>
<dbReference type="PANTHER" id="PTHR42942:SF1">
    <property type="entry name" value="ALKYLTRANSFERASE-LIKE PROTEIN 1"/>
    <property type="match status" value="1"/>
</dbReference>
<feature type="domain" description="Methylated-DNA-[protein]-cysteine S-methyltransferase DNA binding" evidence="2">
    <location>
        <begin position="13"/>
        <end position="93"/>
    </location>
</feature>
<sequence>MGNTVTNQAMTHFKSQVFLILHQSQVGECFSYGEIATLAGFPGYARQVGQLLKKLPKDTKLPWYRVVNAQKRISFIEGSEAYLRQKERLEAEGWLIIAGKLKYKDQ</sequence>
<comment type="caution">
    <text evidence="3">The sequence shown here is derived from an EMBL/GenBank/DDBJ whole genome shotgun (WGS) entry which is preliminary data.</text>
</comment>
<gene>
    <name evidence="3" type="ORF">DFP76_11063</name>
</gene>
<dbReference type="Proteomes" id="UP000252086">
    <property type="component" value="Unassembled WGS sequence"/>
</dbReference>
<dbReference type="InterPro" id="IPR036388">
    <property type="entry name" value="WH-like_DNA-bd_sf"/>
</dbReference>
<reference evidence="3 4" key="1">
    <citation type="submission" date="2018-06" db="EMBL/GenBank/DDBJ databases">
        <title>Genomic Encyclopedia of Type Strains, Phase III (KMG-III): the genomes of soil and plant-associated and newly described type strains.</title>
        <authorList>
            <person name="Whitman W."/>
        </authorList>
    </citation>
    <scope>NUCLEOTIDE SEQUENCE [LARGE SCALE GENOMIC DNA]</scope>
    <source>
        <strain evidence="3 4">CECT 7732</strain>
    </source>
</reference>
<dbReference type="EMBL" id="QNRF01000010">
    <property type="protein sequence ID" value="RBO79884.1"/>
    <property type="molecule type" value="Genomic_DNA"/>
</dbReference>
<dbReference type="GO" id="GO:0003824">
    <property type="term" value="F:catalytic activity"/>
    <property type="evidence" value="ECO:0007669"/>
    <property type="project" value="InterPro"/>
</dbReference>
<keyword evidence="1" id="KW-0227">DNA damage</keyword>
<evidence type="ECO:0000313" key="3">
    <source>
        <dbReference type="EMBL" id="RBO79884.1"/>
    </source>
</evidence>
<dbReference type="SUPFAM" id="SSF46767">
    <property type="entry name" value="Methylated DNA-protein cysteine methyltransferase, C-terminal domain"/>
    <property type="match status" value="1"/>
</dbReference>
<dbReference type="OrthoDB" id="9132167at2"/>
<dbReference type="InterPro" id="IPR014048">
    <property type="entry name" value="MethylDNA_cys_MeTrfase_DNA-bd"/>
</dbReference>
<evidence type="ECO:0000256" key="1">
    <source>
        <dbReference type="ARBA" id="ARBA00022763"/>
    </source>
</evidence>
<protein>
    <submittedName>
        <fullName evidence="3">O(6)-alkylguanine repair protein YbaZ</fullName>
    </submittedName>
</protein>
<dbReference type="Gene3D" id="1.10.10.10">
    <property type="entry name" value="Winged helix-like DNA-binding domain superfamily/Winged helix DNA-binding domain"/>
    <property type="match status" value="1"/>
</dbReference>
<proteinExistence type="predicted"/>
<keyword evidence="4" id="KW-1185">Reference proteome</keyword>
<organism evidence="3 4">
    <name type="scientific">Marinomonas aquiplantarum</name>
    <dbReference type="NCBI Taxonomy" id="491951"/>
    <lineage>
        <taxon>Bacteria</taxon>
        <taxon>Pseudomonadati</taxon>
        <taxon>Pseudomonadota</taxon>
        <taxon>Gammaproteobacteria</taxon>
        <taxon>Oceanospirillales</taxon>
        <taxon>Oceanospirillaceae</taxon>
        <taxon>Marinomonas</taxon>
    </lineage>
</organism>